<dbReference type="Pfam" id="PF16678">
    <property type="entry name" value="UBA_HOIP"/>
    <property type="match status" value="1"/>
</dbReference>
<feature type="compositionally biased region" description="Basic and acidic residues" evidence="5">
    <location>
        <begin position="114"/>
        <end position="132"/>
    </location>
</feature>
<feature type="compositionally biased region" description="Basic and acidic residues" evidence="5">
    <location>
        <begin position="504"/>
        <end position="529"/>
    </location>
</feature>
<evidence type="ECO:0000256" key="5">
    <source>
        <dbReference type="SAM" id="MobiDB-lite"/>
    </source>
</evidence>
<feature type="region of interest" description="Disordered" evidence="5">
    <location>
        <begin position="490"/>
        <end position="802"/>
    </location>
</feature>
<feature type="region of interest" description="Disordered" evidence="5">
    <location>
        <begin position="108"/>
        <end position="223"/>
    </location>
</feature>
<feature type="region of interest" description="Disordered" evidence="5">
    <location>
        <begin position="1402"/>
        <end position="1454"/>
    </location>
</feature>
<keyword evidence="1" id="KW-0479">Metal-binding</keyword>
<feature type="compositionally biased region" description="Low complexity" evidence="5">
    <location>
        <begin position="201"/>
        <end position="213"/>
    </location>
</feature>
<feature type="compositionally biased region" description="Polar residues" evidence="5">
    <location>
        <begin position="1554"/>
        <end position="1566"/>
    </location>
</feature>
<proteinExistence type="predicted"/>
<feature type="compositionally biased region" description="Basic residues" evidence="5">
    <location>
        <begin position="409"/>
        <end position="418"/>
    </location>
</feature>
<dbReference type="InterPro" id="IPR036443">
    <property type="entry name" value="Znf_RanBP2_sf"/>
</dbReference>
<keyword evidence="3" id="KW-0862">Zinc</keyword>
<evidence type="ECO:0000313" key="8">
    <source>
        <dbReference type="Proteomes" id="UP001292094"/>
    </source>
</evidence>
<feature type="compositionally biased region" description="Basic residues" evidence="5">
    <location>
        <begin position="146"/>
        <end position="157"/>
    </location>
</feature>
<feature type="compositionally biased region" description="Polar residues" evidence="5">
    <location>
        <begin position="1024"/>
        <end position="1034"/>
    </location>
</feature>
<feature type="compositionally biased region" description="Basic and acidic residues" evidence="5">
    <location>
        <begin position="710"/>
        <end position="722"/>
    </location>
</feature>
<dbReference type="SUPFAM" id="SSF90209">
    <property type="entry name" value="Ran binding protein zinc finger-like"/>
    <property type="match status" value="1"/>
</dbReference>
<feature type="compositionally biased region" description="Low complexity" evidence="5">
    <location>
        <begin position="1001"/>
        <end position="1017"/>
    </location>
</feature>
<dbReference type="GO" id="GO:1990450">
    <property type="term" value="F:linear polyubiquitin binding"/>
    <property type="evidence" value="ECO:0007669"/>
    <property type="project" value="TreeGrafter"/>
</dbReference>
<dbReference type="GO" id="GO:0036435">
    <property type="term" value="F:K48-linked polyubiquitin modification-dependent protein binding"/>
    <property type="evidence" value="ECO:0007669"/>
    <property type="project" value="TreeGrafter"/>
</dbReference>
<dbReference type="GO" id="GO:0097039">
    <property type="term" value="P:protein linear polyubiquitination"/>
    <property type="evidence" value="ECO:0007669"/>
    <property type="project" value="TreeGrafter"/>
</dbReference>
<feature type="compositionally biased region" description="Basic and acidic residues" evidence="5">
    <location>
        <begin position="756"/>
        <end position="768"/>
    </location>
</feature>
<name>A0AAE1QBU2_9EUCA</name>
<dbReference type="Proteomes" id="UP001292094">
    <property type="component" value="Unassembled WGS sequence"/>
</dbReference>
<gene>
    <name evidence="7" type="ORF">Pmani_005642</name>
</gene>
<accession>A0AAE1QBU2</accession>
<dbReference type="GO" id="GO:0070530">
    <property type="term" value="F:K63-linked polyubiquitin modification-dependent protein binding"/>
    <property type="evidence" value="ECO:0007669"/>
    <property type="project" value="TreeGrafter"/>
</dbReference>
<dbReference type="GO" id="GO:0071797">
    <property type="term" value="C:LUBAC complex"/>
    <property type="evidence" value="ECO:0007669"/>
    <property type="project" value="InterPro"/>
</dbReference>
<sequence>MWCSCPCTHHCDDNLKSSSLISHEMGSFPVLHGLLSLSSGNMGGGGGGVGYPGSMVGLQRSATCGYLPSHQFYPMKDDFNDQATIINGRLTITDGKLDDDDDVLNAKLSAHNGKNGESRHHEDGGKKTRDYSDDCLTPDSTLPAVIRRRNRNRRKKLATSMVENTTPSGSGWESETSKPPPRNRSHSVSDDQWAQVMADQTTTTTNTSITAPSTPGPICPPGHTPADMSAFAGMTPRRNYNTMTTAGRGGTLGRGMVSSASVCDLNSLAQQQQQQQQQQQNFCNSHAANSFQQLNMMGYPGGVMWGAPCELCQVPPMFPNTPGMKRTASNLSMNLSSVGSDMTGYPWAPPPPPHVHHHMPMYPGYYPGYHPHIGMPPMGAPMGLNMSIPDSMHTFSKVPSSPAPSVRSTSHRSHKSSKSRSFSAADNSGRRSRNRKSKRSEESEESRSSSVSEDMDDIGDRNTKSGLAWQCDHCTFINNGGARTCGMCSKTIGGGNNSGRTSRRGSERRRSDRRRDRRTDHEDNERDGSEYDNDDGGVVKSNLSFNIKDNKSESRTMGSNKGKSKKKSRRRGSSASDTGSGSEEEEERLEKRMKDLRVSSSSRRRGSDYEGITSKEKIKDKEKSSRKREGSGRFKNRGRSHSERARTPGRQTPLRASPADDMRSLDSSSEPDTREDSDSPYPNNLTGERESHQTSADTTVVDTLASEVTLKTDKQSKADHSNSKSKSKSSKDSSPALSAADDDDDEPQQEPQEIIIEDKQELIKEKSRSPSPKLRVGKSKSPPLSQRTSKGEADDPSFANTLDDVATMGTNEVADQDLGSHYVDEAAPPVDVVHEEVPVVNFVRSPTPDEDVIEDPKTLILEAPLPMTKVEPLIVDKKDDTNIMIAKQSTPVQVEVVPPEPVYEPSYEPIEGPKNVAATNAVATVPPKAAPTLIKVEEMQIHESENPEEGDYQYQTAPQGTEAEVPPDDEKVEEVEAAEDTSPEPKVVVVPGLPLEIRGGEVARSASSGSSLGFNSSPRERQYTPLSFSSSDAQFYSPPDSPDISLSEQLQDKPGQTVRPVEDDYLVTAMETMQQMTEDIKSSRETIRSSMDQLPYSEEVSGCLDWDEWQQYPPQRSPSKHAMYTRGGGRGSPMRSRSAEPPNTNTNAVNNSDNYDSLCFQDALTPSNAADLPPTVITQTPASPHNTEDLTHISANVDALINEVVVMAERQNRVLKWGEEDQNEKFLTVEEIITKRRQEAMRKQGLQLVQILRDAEEAGYTSEDVSIALTHCGDKNPLEWLKENWRHMVDTVSTLATNYGQERRVNDVGSITAAEARVALRIHKGNIWAAVTECVEQRQKKFSEIYARGKFRREEVIRALEANDGDTDKAFLQLNRFQLQPFLNKIWQPQQVLGHLAKLWHPHQAGEQQQQQQQQQKQPPTTTNQKQPTATASPPQPEPQRDTASQPQQPPVPLTTTAALSQAPRPTAPIPAMAVPTPLLPTPTTQMVQAGFEYVTTSSDEDDIFENTYANIEPLNKQPSKVEPVYATVIKKSKRENKETTDTKGLQMVDQKPEQQTQDMWAQLEQSKARRPIPLRAPQERTPSPDGLDLSAIEDEALFSASEVVGLESEEGRSQLTTSLKTCGKYGI</sequence>
<feature type="compositionally biased region" description="Low complexity" evidence="5">
    <location>
        <begin position="1143"/>
        <end position="1154"/>
    </location>
</feature>
<dbReference type="GO" id="GO:0061630">
    <property type="term" value="F:ubiquitin protein ligase activity"/>
    <property type="evidence" value="ECO:0007669"/>
    <property type="project" value="TreeGrafter"/>
</dbReference>
<feature type="domain" description="RanBP2-type" evidence="6">
    <location>
        <begin position="464"/>
        <end position="488"/>
    </location>
</feature>
<feature type="compositionally biased region" description="Polar residues" evidence="5">
    <location>
        <begin position="161"/>
        <end position="174"/>
    </location>
</feature>
<dbReference type="InterPro" id="IPR001876">
    <property type="entry name" value="Znf_RanBP2"/>
</dbReference>
<feature type="compositionally biased region" description="Acidic residues" evidence="5">
    <location>
        <begin position="965"/>
        <end position="982"/>
    </location>
</feature>
<dbReference type="Gene3D" id="6.10.140.1100">
    <property type="match status" value="1"/>
</dbReference>
<feature type="region of interest" description="Disordered" evidence="5">
    <location>
        <begin position="1001"/>
        <end position="1057"/>
    </location>
</feature>
<comment type="caution">
    <text evidence="7">The sequence shown here is derived from an EMBL/GenBank/DDBJ whole genome shotgun (WGS) entry which is preliminary data.</text>
</comment>
<feature type="region of interest" description="Disordered" evidence="5">
    <location>
        <begin position="1109"/>
        <end position="1154"/>
    </location>
</feature>
<feature type="compositionally biased region" description="Basic and acidic residues" evidence="5">
    <location>
        <begin position="605"/>
        <end position="632"/>
    </location>
</feature>
<dbReference type="PANTHER" id="PTHR16004">
    <property type="entry name" value="RING FINGER PROTEIN 31-RELATED"/>
    <property type="match status" value="1"/>
</dbReference>
<evidence type="ECO:0000256" key="1">
    <source>
        <dbReference type="ARBA" id="ARBA00022723"/>
    </source>
</evidence>
<keyword evidence="2 4" id="KW-0863">Zinc-finger</keyword>
<organism evidence="7 8">
    <name type="scientific">Petrolisthes manimaculis</name>
    <dbReference type="NCBI Taxonomy" id="1843537"/>
    <lineage>
        <taxon>Eukaryota</taxon>
        <taxon>Metazoa</taxon>
        <taxon>Ecdysozoa</taxon>
        <taxon>Arthropoda</taxon>
        <taxon>Crustacea</taxon>
        <taxon>Multicrustacea</taxon>
        <taxon>Malacostraca</taxon>
        <taxon>Eumalacostraca</taxon>
        <taxon>Eucarida</taxon>
        <taxon>Decapoda</taxon>
        <taxon>Pleocyemata</taxon>
        <taxon>Anomura</taxon>
        <taxon>Galatheoidea</taxon>
        <taxon>Porcellanidae</taxon>
        <taxon>Petrolisthes</taxon>
    </lineage>
</organism>
<dbReference type="InterPro" id="IPR032065">
    <property type="entry name" value="RNF31-UBA"/>
</dbReference>
<feature type="compositionally biased region" description="Pro residues" evidence="5">
    <location>
        <begin position="214"/>
        <end position="223"/>
    </location>
</feature>
<dbReference type="EMBL" id="JAWZYT010000426">
    <property type="protein sequence ID" value="KAK4323669.1"/>
    <property type="molecule type" value="Genomic_DNA"/>
</dbReference>
<evidence type="ECO:0000256" key="2">
    <source>
        <dbReference type="ARBA" id="ARBA00022771"/>
    </source>
</evidence>
<feature type="region of interest" description="Disordered" evidence="5">
    <location>
        <begin position="944"/>
        <end position="984"/>
    </location>
</feature>
<evidence type="ECO:0000256" key="3">
    <source>
        <dbReference type="ARBA" id="ARBA00022833"/>
    </source>
</evidence>
<feature type="compositionally biased region" description="Basic and acidic residues" evidence="5">
    <location>
        <begin position="588"/>
        <end position="597"/>
    </location>
</feature>
<feature type="compositionally biased region" description="Low complexity" evidence="5">
    <location>
        <begin position="1408"/>
        <end position="1429"/>
    </location>
</feature>
<feature type="region of interest" description="Disordered" evidence="5">
    <location>
        <begin position="393"/>
        <end position="461"/>
    </location>
</feature>
<dbReference type="PROSITE" id="PS01358">
    <property type="entry name" value="ZF_RANBP2_1"/>
    <property type="match status" value="1"/>
</dbReference>
<protein>
    <recommendedName>
        <fullName evidence="6">RanBP2-type domain-containing protein</fullName>
    </recommendedName>
</protein>
<dbReference type="GO" id="GO:0008270">
    <property type="term" value="F:zinc ion binding"/>
    <property type="evidence" value="ECO:0007669"/>
    <property type="project" value="UniProtKB-KW"/>
</dbReference>
<evidence type="ECO:0000259" key="6">
    <source>
        <dbReference type="PROSITE" id="PS50199"/>
    </source>
</evidence>
<dbReference type="Gene3D" id="1.10.8.10">
    <property type="entry name" value="DNA helicase RuvA subunit, C-terminal domain"/>
    <property type="match status" value="1"/>
</dbReference>
<dbReference type="PROSITE" id="PS50199">
    <property type="entry name" value="ZF_RANBP2_2"/>
    <property type="match status" value="1"/>
</dbReference>
<keyword evidence="8" id="KW-1185">Reference proteome</keyword>
<feature type="compositionally biased region" description="Basic residues" evidence="5">
    <location>
        <begin position="562"/>
        <end position="572"/>
    </location>
</feature>
<evidence type="ECO:0000256" key="4">
    <source>
        <dbReference type="PROSITE-ProRule" id="PRU00322"/>
    </source>
</evidence>
<reference evidence="7" key="1">
    <citation type="submission" date="2023-11" db="EMBL/GenBank/DDBJ databases">
        <title>Genome assemblies of two species of porcelain crab, Petrolisthes cinctipes and Petrolisthes manimaculis (Anomura: Porcellanidae).</title>
        <authorList>
            <person name="Angst P."/>
        </authorList>
    </citation>
    <scope>NUCLEOTIDE SEQUENCE</scope>
    <source>
        <strain evidence="7">PB745_02</strain>
        <tissue evidence="7">Gill</tissue>
    </source>
</reference>
<feature type="region of interest" description="Disordered" evidence="5">
    <location>
        <begin position="1533"/>
        <end position="1589"/>
    </location>
</feature>
<evidence type="ECO:0000313" key="7">
    <source>
        <dbReference type="EMBL" id="KAK4323669.1"/>
    </source>
</evidence>
<dbReference type="PANTHER" id="PTHR16004:SF2">
    <property type="entry name" value="E3 UBIQUITIN-PROTEIN LIGASE LUBEL"/>
    <property type="match status" value="1"/>
</dbReference>
<dbReference type="InterPro" id="IPR026254">
    <property type="entry name" value="RNF31-like"/>
</dbReference>